<evidence type="ECO:0008006" key="3">
    <source>
        <dbReference type="Google" id="ProtNLM"/>
    </source>
</evidence>
<dbReference type="EMBL" id="LZDS01000025">
    <property type="protein sequence ID" value="OBX28535.1"/>
    <property type="molecule type" value="Genomic_DNA"/>
</dbReference>
<gene>
    <name evidence="1" type="ORF">A9J31_05570</name>
</gene>
<proteinExistence type="predicted"/>
<dbReference type="Proteomes" id="UP000185753">
    <property type="component" value="Unassembled WGS sequence"/>
</dbReference>
<organism evidence="1 2">
    <name type="scientific">Acinetobacter gandensis</name>
    <dbReference type="NCBI Taxonomy" id="1443941"/>
    <lineage>
        <taxon>Bacteria</taxon>
        <taxon>Pseudomonadati</taxon>
        <taxon>Pseudomonadota</taxon>
        <taxon>Gammaproteobacteria</taxon>
        <taxon>Moraxellales</taxon>
        <taxon>Moraxellaceae</taxon>
        <taxon>Acinetobacter</taxon>
    </lineage>
</organism>
<evidence type="ECO:0000313" key="1">
    <source>
        <dbReference type="EMBL" id="OBX28535.1"/>
    </source>
</evidence>
<sequence>MDFLNSFIDDGTDWWDCAIHTDSKKKNKGALIALKHDIFSQYLLYERVISLHRDDPKKPIFINDDNKKLLLDYYNNPPVMLKSKLQTRRNNTLNICPYCGDLVRPNTLDHFIPKENFSHYAIFQNNLVPQCRKCASIKSGKYFEPTQGCLFVHPFYSDILSRIKYKITLSFDSSINSIQVEDVKLNTSNLTAIDKERIRCHLKELHVKSRINEYCMREFKELRRKAKKNSFSLDVFISGKLSITNENGLDWCTAFYESLNSCNEAKEFLNKLIAQTSTRRGSLTCRDIEVFDFE</sequence>
<dbReference type="OrthoDB" id="9816185at2"/>
<name>A0A1A7R8E8_9GAMM</name>
<reference evidence="2" key="1">
    <citation type="submission" date="2016-06" db="EMBL/GenBank/DDBJ databases">
        <authorList>
            <person name="Radolfova-Krizova L."/>
            <person name="Nemec A."/>
        </authorList>
    </citation>
    <scope>NUCLEOTIDE SEQUENCE [LARGE SCALE GENOMIC DNA]</scope>
    <source>
        <strain evidence="2">ANC 4275</strain>
    </source>
</reference>
<protein>
    <recommendedName>
        <fullName evidence="3">HNH endonuclease</fullName>
    </recommendedName>
</protein>
<evidence type="ECO:0000313" key="2">
    <source>
        <dbReference type="Proteomes" id="UP000185753"/>
    </source>
</evidence>
<dbReference type="Gene3D" id="1.10.30.50">
    <property type="match status" value="1"/>
</dbReference>
<comment type="caution">
    <text evidence="1">The sequence shown here is derived from an EMBL/GenBank/DDBJ whole genome shotgun (WGS) entry which is preliminary data.</text>
</comment>
<accession>A0A1A7R8E8</accession>
<dbReference type="AlphaFoldDB" id="A0A1A7R8E8"/>
<dbReference type="RefSeq" id="WP_067764862.1">
    <property type="nucleotide sequence ID" value="NZ_LZDS01000025.1"/>
</dbReference>
<dbReference type="STRING" id="1443941.A9J31_05570"/>
<keyword evidence="2" id="KW-1185">Reference proteome</keyword>